<feature type="non-terminal residue" evidence="1">
    <location>
        <position position="76"/>
    </location>
</feature>
<feature type="non-terminal residue" evidence="1">
    <location>
        <position position="1"/>
    </location>
</feature>
<reference evidence="1" key="1">
    <citation type="journal article" date="2011" name="Genome Biol.">
        <title>The draft genome of the carcinogenic human liver fluke Clonorchis sinensis.</title>
        <authorList>
            <person name="Wang X."/>
            <person name="Chen W."/>
            <person name="Huang Y."/>
            <person name="Sun J."/>
            <person name="Men J."/>
            <person name="Liu H."/>
            <person name="Luo F."/>
            <person name="Guo L."/>
            <person name="Lv X."/>
            <person name="Deng C."/>
            <person name="Zhou C."/>
            <person name="Fan Y."/>
            <person name="Li X."/>
            <person name="Huang L."/>
            <person name="Hu Y."/>
            <person name="Liang C."/>
            <person name="Hu X."/>
            <person name="Xu J."/>
            <person name="Yu X."/>
        </authorList>
    </citation>
    <scope>NUCLEOTIDE SEQUENCE [LARGE SCALE GENOMIC DNA]</scope>
    <source>
        <strain evidence="1">Henan</strain>
    </source>
</reference>
<dbReference type="Pfam" id="PF05380">
    <property type="entry name" value="Peptidase_A17"/>
    <property type="match status" value="1"/>
</dbReference>
<dbReference type="Proteomes" id="UP000008909">
    <property type="component" value="Unassembled WGS sequence"/>
</dbReference>
<reference key="2">
    <citation type="submission" date="2011-10" db="EMBL/GenBank/DDBJ databases">
        <title>The genome and transcriptome sequence of Clonorchis sinensis provide insights into the carcinogenic liver fluke.</title>
        <authorList>
            <person name="Wang X."/>
            <person name="Huang Y."/>
            <person name="Chen W."/>
            <person name="Liu H."/>
            <person name="Guo L."/>
            <person name="Chen Y."/>
            <person name="Luo F."/>
            <person name="Zhou W."/>
            <person name="Sun J."/>
            <person name="Mao Q."/>
            <person name="Liang P."/>
            <person name="Zhou C."/>
            <person name="Tian Y."/>
            <person name="Men J."/>
            <person name="Lv X."/>
            <person name="Huang L."/>
            <person name="Zhou J."/>
            <person name="Hu Y."/>
            <person name="Li R."/>
            <person name="Zhang F."/>
            <person name="Lei H."/>
            <person name="Li X."/>
            <person name="Hu X."/>
            <person name="Liang C."/>
            <person name="Xu J."/>
            <person name="Wu Z."/>
            <person name="Yu X."/>
        </authorList>
    </citation>
    <scope>NUCLEOTIDE SEQUENCE</scope>
    <source>
        <strain>Henan</strain>
    </source>
</reference>
<sequence length="76" mass="8685">PSPDTLCFRFRIPEKPLTREGILAAVCSLFDSLRVVAPVCLTAKQLLQELCKPGLGWDSPISEDRTIRWRSWLNWS</sequence>
<keyword evidence="2" id="KW-1185">Reference proteome</keyword>
<proteinExistence type="predicted"/>
<dbReference type="AlphaFoldDB" id="G7YXT8"/>
<dbReference type="InterPro" id="IPR008042">
    <property type="entry name" value="Retrotrans_Pao"/>
</dbReference>
<protein>
    <submittedName>
        <fullName evidence="1">Uncharacterized protein</fullName>
    </submittedName>
</protein>
<gene>
    <name evidence="1" type="ORF">CLF_113175</name>
</gene>
<evidence type="ECO:0000313" key="2">
    <source>
        <dbReference type="Proteomes" id="UP000008909"/>
    </source>
</evidence>
<organism evidence="1 2">
    <name type="scientific">Clonorchis sinensis</name>
    <name type="common">Chinese liver fluke</name>
    <dbReference type="NCBI Taxonomy" id="79923"/>
    <lineage>
        <taxon>Eukaryota</taxon>
        <taxon>Metazoa</taxon>
        <taxon>Spiralia</taxon>
        <taxon>Lophotrochozoa</taxon>
        <taxon>Platyhelminthes</taxon>
        <taxon>Trematoda</taxon>
        <taxon>Digenea</taxon>
        <taxon>Opisthorchiida</taxon>
        <taxon>Opisthorchiata</taxon>
        <taxon>Opisthorchiidae</taxon>
        <taxon>Clonorchis</taxon>
    </lineage>
</organism>
<dbReference type="EMBL" id="DF145027">
    <property type="protein sequence ID" value="GAA57768.1"/>
    <property type="molecule type" value="Genomic_DNA"/>
</dbReference>
<dbReference type="PANTHER" id="PTHR47331">
    <property type="entry name" value="PHD-TYPE DOMAIN-CONTAINING PROTEIN"/>
    <property type="match status" value="1"/>
</dbReference>
<evidence type="ECO:0000313" key="1">
    <source>
        <dbReference type="EMBL" id="GAA57768.1"/>
    </source>
</evidence>
<accession>G7YXT8</accession>
<name>G7YXT8_CLOSI</name>